<protein>
    <recommendedName>
        <fullName evidence="3">Sulfur carrier protein FdhD</fullName>
    </recommendedName>
</protein>
<comment type="function">
    <text evidence="3">Required for formate dehydrogenase (FDH) activity. Acts as a sulfur carrier protein that transfers sulfur from IscS to the molybdenum cofactor prior to its insertion into FDH.</text>
</comment>
<proteinExistence type="inferred from homology"/>
<keyword evidence="2 3" id="KW-0501">Molybdenum cofactor biosynthesis</keyword>
<reference evidence="4" key="1">
    <citation type="submission" date="2023-07" db="EMBL/GenBank/DDBJ databases">
        <authorList>
            <person name="Ivanov I."/>
            <person name="Teneva D."/>
            <person name="Stoikov I."/>
        </authorList>
    </citation>
    <scope>NUCLEOTIDE SEQUENCE</scope>
    <source>
        <strain evidence="4">4475</strain>
    </source>
</reference>
<feature type="active site" description="Cysteine persulfide intermediate" evidence="3">
    <location>
        <position position="108"/>
    </location>
</feature>
<dbReference type="KEGG" id="bayd:BSPP4475_15880"/>
<comment type="similarity">
    <text evidence="3">Belongs to the FdhD family.</text>
</comment>
<accession>A0AA48RIP2</accession>
<dbReference type="PIRSF" id="PIRSF015626">
    <property type="entry name" value="FdhD"/>
    <property type="match status" value="1"/>
</dbReference>
<feature type="binding site" evidence="3">
    <location>
        <begin position="247"/>
        <end position="252"/>
    </location>
    <ligand>
        <name>Mo-bis(molybdopterin guanine dinucleotide)</name>
        <dbReference type="ChEBI" id="CHEBI:60539"/>
    </ligand>
</feature>
<dbReference type="Gene3D" id="3.40.140.10">
    <property type="entry name" value="Cytidine Deaminase, domain 2"/>
    <property type="match status" value="1"/>
</dbReference>
<evidence type="ECO:0000256" key="2">
    <source>
        <dbReference type="ARBA" id="ARBA00023150"/>
    </source>
</evidence>
<keyword evidence="5" id="KW-1185">Reference proteome</keyword>
<dbReference type="GO" id="GO:0097163">
    <property type="term" value="F:sulfur carrier activity"/>
    <property type="evidence" value="ECO:0007669"/>
    <property type="project" value="UniProtKB-UniRule"/>
</dbReference>
<dbReference type="PANTHER" id="PTHR30592:SF1">
    <property type="entry name" value="SULFUR CARRIER PROTEIN FDHD"/>
    <property type="match status" value="1"/>
</dbReference>
<dbReference type="Proteomes" id="UP001189619">
    <property type="component" value="Chromosome"/>
</dbReference>
<evidence type="ECO:0000256" key="3">
    <source>
        <dbReference type="HAMAP-Rule" id="MF_00187"/>
    </source>
</evidence>
<gene>
    <name evidence="3 4" type="primary">fdhD</name>
    <name evidence="4" type="ORF">BSPP4475_15880</name>
</gene>
<dbReference type="PANTHER" id="PTHR30592">
    <property type="entry name" value="FORMATE DEHYDROGENASE"/>
    <property type="match status" value="1"/>
</dbReference>
<dbReference type="InterPro" id="IPR003786">
    <property type="entry name" value="FdhD"/>
</dbReference>
<dbReference type="GO" id="GO:0006777">
    <property type="term" value="P:Mo-molybdopterin cofactor biosynthetic process"/>
    <property type="evidence" value="ECO:0007669"/>
    <property type="project" value="UniProtKB-UniRule"/>
</dbReference>
<dbReference type="Pfam" id="PF02634">
    <property type="entry name" value="FdhD-NarQ"/>
    <property type="match status" value="1"/>
</dbReference>
<dbReference type="HAMAP" id="MF_00187">
    <property type="entry name" value="FdhD"/>
    <property type="match status" value="1"/>
</dbReference>
<dbReference type="Gene3D" id="3.10.20.10">
    <property type="match status" value="1"/>
</dbReference>
<keyword evidence="1 3" id="KW-0963">Cytoplasm</keyword>
<dbReference type="GO" id="GO:0005737">
    <property type="term" value="C:cytoplasm"/>
    <property type="evidence" value="ECO:0007669"/>
    <property type="project" value="UniProtKB-SubCell"/>
</dbReference>
<dbReference type="SUPFAM" id="SSF53927">
    <property type="entry name" value="Cytidine deaminase-like"/>
    <property type="match status" value="1"/>
</dbReference>
<dbReference type="InterPro" id="IPR016193">
    <property type="entry name" value="Cytidine_deaminase-like"/>
</dbReference>
<organism evidence="4 5">
    <name type="scientific">Brevibacillus aydinogluensis</name>
    <dbReference type="NCBI Taxonomy" id="927786"/>
    <lineage>
        <taxon>Bacteria</taxon>
        <taxon>Bacillati</taxon>
        <taxon>Bacillota</taxon>
        <taxon>Bacilli</taxon>
        <taxon>Bacillales</taxon>
        <taxon>Paenibacillaceae</taxon>
        <taxon>Brevibacillus</taxon>
    </lineage>
</organism>
<name>A0AA48RIP2_9BACL</name>
<evidence type="ECO:0000313" key="5">
    <source>
        <dbReference type="Proteomes" id="UP001189619"/>
    </source>
</evidence>
<dbReference type="NCBIfam" id="TIGR00129">
    <property type="entry name" value="fdhD_narQ"/>
    <property type="match status" value="1"/>
</dbReference>
<sequence length="273" mass="30286">MSNLMSTIRRPVLKIGQDRFAWEDDEIVTEYPLTIFLNDEEFATIVCTPADLEEMVIGFLAAEGAIRQYTDIKQMSIDESRGFAYVDLHQQTGLSHSFYTKRRITSCCGKSRQSFYFFSDARTAKPVAGTVTLTPAQVFRLMDELQASSHIHRSTGGVHNAALCTPEQTLLRYSDIGRHNALDKIYGYCLRENLPTEDKILVFSGRISSEVLLKAAKIGAGIILSKSAPTDLALQLAEELNITAVGFVRPDKMNVYTHAERIVALDNRVGGGG</sequence>
<dbReference type="EMBL" id="OY569118">
    <property type="protein sequence ID" value="CAJ1003802.1"/>
    <property type="molecule type" value="Genomic_DNA"/>
</dbReference>
<dbReference type="AlphaFoldDB" id="A0AA48RIP2"/>
<comment type="subcellular location">
    <subcellularLocation>
        <location evidence="3">Cytoplasm</location>
    </subcellularLocation>
</comment>
<evidence type="ECO:0000313" key="4">
    <source>
        <dbReference type="EMBL" id="CAJ1003802.1"/>
    </source>
</evidence>
<evidence type="ECO:0000256" key="1">
    <source>
        <dbReference type="ARBA" id="ARBA00022490"/>
    </source>
</evidence>
<dbReference type="GO" id="GO:0016783">
    <property type="term" value="F:sulfurtransferase activity"/>
    <property type="evidence" value="ECO:0007669"/>
    <property type="project" value="InterPro"/>
</dbReference>
<dbReference type="RefSeq" id="WP_230076578.1">
    <property type="nucleotide sequence ID" value="NZ_OY569118.1"/>
</dbReference>